<gene>
    <name evidence="7" type="ORF">AWJ14_10710</name>
</gene>
<dbReference type="PANTHER" id="PTHR30329">
    <property type="entry name" value="STATOR ELEMENT OF FLAGELLAR MOTOR COMPLEX"/>
    <property type="match status" value="1"/>
</dbReference>
<dbReference type="InterPro" id="IPR036737">
    <property type="entry name" value="OmpA-like_sf"/>
</dbReference>
<evidence type="ECO:0000256" key="4">
    <source>
        <dbReference type="PROSITE-ProRule" id="PRU00473"/>
    </source>
</evidence>
<dbReference type="OrthoDB" id="9814546at2"/>
<protein>
    <recommendedName>
        <fullName evidence="6">OmpA-like domain-containing protein</fullName>
    </recommendedName>
</protein>
<accession>A0A1C1Z140</accession>
<keyword evidence="8" id="KW-1185">Reference proteome</keyword>
<evidence type="ECO:0000256" key="5">
    <source>
        <dbReference type="SAM" id="SignalP"/>
    </source>
</evidence>
<dbReference type="PROSITE" id="PS51123">
    <property type="entry name" value="OMPA_2"/>
    <property type="match status" value="1"/>
</dbReference>
<dbReference type="InterPro" id="IPR006665">
    <property type="entry name" value="OmpA-like"/>
</dbReference>
<evidence type="ECO:0000259" key="6">
    <source>
        <dbReference type="PROSITE" id="PS51123"/>
    </source>
</evidence>
<feature type="chain" id="PRO_5008656557" description="OmpA-like domain-containing protein" evidence="5">
    <location>
        <begin position="33"/>
        <end position="210"/>
    </location>
</feature>
<evidence type="ECO:0000313" key="8">
    <source>
        <dbReference type="Proteomes" id="UP000094795"/>
    </source>
</evidence>
<dbReference type="Proteomes" id="UP000094795">
    <property type="component" value="Unassembled WGS sequence"/>
</dbReference>
<proteinExistence type="predicted"/>
<keyword evidence="2 4" id="KW-0472">Membrane</keyword>
<keyword evidence="5" id="KW-0732">Signal</keyword>
<dbReference type="EMBL" id="LQZT01000001">
    <property type="protein sequence ID" value="OCW59483.1"/>
    <property type="molecule type" value="Genomic_DNA"/>
</dbReference>
<dbReference type="SUPFAM" id="SSF103088">
    <property type="entry name" value="OmpA-like"/>
    <property type="match status" value="1"/>
</dbReference>
<dbReference type="PANTHER" id="PTHR30329:SF21">
    <property type="entry name" value="LIPOPROTEIN YIAD-RELATED"/>
    <property type="match status" value="1"/>
</dbReference>
<dbReference type="Pfam" id="PF00691">
    <property type="entry name" value="OmpA"/>
    <property type="match status" value="1"/>
</dbReference>
<comment type="caution">
    <text evidence="7">The sequence shown here is derived from an EMBL/GenBank/DDBJ whole genome shotgun (WGS) entry which is preliminary data.</text>
</comment>
<evidence type="ECO:0000256" key="3">
    <source>
        <dbReference type="ARBA" id="ARBA00023237"/>
    </source>
</evidence>
<evidence type="ECO:0000256" key="1">
    <source>
        <dbReference type="ARBA" id="ARBA00004442"/>
    </source>
</evidence>
<dbReference type="InterPro" id="IPR006664">
    <property type="entry name" value="OMP_bac"/>
</dbReference>
<dbReference type="CDD" id="cd07185">
    <property type="entry name" value="OmpA_C-like"/>
    <property type="match status" value="1"/>
</dbReference>
<dbReference type="InterPro" id="IPR050330">
    <property type="entry name" value="Bact_OuterMem_StrucFunc"/>
</dbReference>
<keyword evidence="3" id="KW-0998">Cell outer membrane</keyword>
<dbReference type="GO" id="GO:0009279">
    <property type="term" value="C:cell outer membrane"/>
    <property type="evidence" value="ECO:0007669"/>
    <property type="project" value="UniProtKB-SubCell"/>
</dbReference>
<evidence type="ECO:0000313" key="7">
    <source>
        <dbReference type="EMBL" id="OCW59483.1"/>
    </source>
</evidence>
<sequence>MTKAKPATGLLMLGMTAALAVGGLLVPAPALAQDLDADAIVKSLSVAKKPRTRSLGKQDPAGPAYSQEDKNLIRSIPTRGLKVSMKQQVGELIDTYKPPRLDIEIQFDFNSDTVRSESVPDLNALGTALLHPSLADARIILNGHTDAKGTSDYNLDLSERRAVAVRDYLISHFPIDHRLIAIGFGEERLKNTHDPEAGENRRVEVVNMGG</sequence>
<dbReference type="Gene3D" id="3.30.1330.60">
    <property type="entry name" value="OmpA-like domain"/>
    <property type="match status" value="1"/>
</dbReference>
<comment type="subcellular location">
    <subcellularLocation>
        <location evidence="1">Cell outer membrane</location>
    </subcellularLocation>
</comment>
<name>A0A1C1Z140_9HYPH</name>
<dbReference type="PRINTS" id="PR01021">
    <property type="entry name" value="OMPADOMAIN"/>
</dbReference>
<dbReference type="AlphaFoldDB" id="A0A1C1Z140"/>
<reference evidence="7 8" key="1">
    <citation type="submission" date="2015-12" db="EMBL/GenBank/DDBJ databases">
        <authorList>
            <person name="Shamseldin A."/>
            <person name="Moawad H."/>
            <person name="Abd El-Rahim W.M."/>
            <person name="Sadowsky M.J."/>
        </authorList>
    </citation>
    <scope>NUCLEOTIDE SEQUENCE [LARGE SCALE GENOMIC DNA]</scope>
    <source>
        <strain evidence="7 8">JC234</strain>
    </source>
</reference>
<evidence type="ECO:0000256" key="2">
    <source>
        <dbReference type="ARBA" id="ARBA00023136"/>
    </source>
</evidence>
<feature type="signal peptide" evidence="5">
    <location>
        <begin position="1"/>
        <end position="32"/>
    </location>
</feature>
<feature type="domain" description="OmpA-like" evidence="6">
    <location>
        <begin position="94"/>
        <end position="210"/>
    </location>
</feature>
<dbReference type="STRING" id="1480615.AWJ14_10710"/>
<organism evidence="7 8">
    <name type="scientific">Hoeflea olei</name>
    <dbReference type="NCBI Taxonomy" id="1480615"/>
    <lineage>
        <taxon>Bacteria</taxon>
        <taxon>Pseudomonadati</taxon>
        <taxon>Pseudomonadota</taxon>
        <taxon>Alphaproteobacteria</taxon>
        <taxon>Hyphomicrobiales</taxon>
        <taxon>Rhizobiaceae</taxon>
        <taxon>Hoeflea</taxon>
    </lineage>
</organism>
<dbReference type="RefSeq" id="WP_066174308.1">
    <property type="nucleotide sequence ID" value="NZ_LQZT01000001.1"/>
</dbReference>